<sequence length="73" mass="7650">MSSFAVGLGSSKKGGRVADSSMVTRNIKLVAQGQSDATYADTQKKNPFRLSTAILNGDAYGAASLAQSNLIRR</sequence>
<proteinExistence type="predicted"/>
<organism evidence="1">
    <name type="scientific">viral metagenome</name>
    <dbReference type="NCBI Taxonomy" id="1070528"/>
    <lineage>
        <taxon>unclassified sequences</taxon>
        <taxon>metagenomes</taxon>
        <taxon>organismal metagenomes</taxon>
    </lineage>
</organism>
<dbReference type="EMBL" id="MN739976">
    <property type="protein sequence ID" value="QHT80903.1"/>
    <property type="molecule type" value="Genomic_DNA"/>
</dbReference>
<evidence type="ECO:0000313" key="1">
    <source>
        <dbReference type="EMBL" id="QHT80903.1"/>
    </source>
</evidence>
<protein>
    <submittedName>
        <fullName evidence="1">Uncharacterized protein</fullName>
    </submittedName>
</protein>
<name>A0A6C0HLT2_9ZZZZ</name>
<dbReference type="AlphaFoldDB" id="A0A6C0HLT2"/>
<accession>A0A6C0HLT2</accession>
<reference evidence="1" key="1">
    <citation type="journal article" date="2020" name="Nature">
        <title>Giant virus diversity and host interactions through global metagenomics.</title>
        <authorList>
            <person name="Schulz F."/>
            <person name="Roux S."/>
            <person name="Paez-Espino D."/>
            <person name="Jungbluth S."/>
            <person name="Walsh D.A."/>
            <person name="Denef V.J."/>
            <person name="McMahon K.D."/>
            <person name="Konstantinidis K.T."/>
            <person name="Eloe-Fadrosh E.A."/>
            <person name="Kyrpides N.C."/>
            <person name="Woyke T."/>
        </authorList>
    </citation>
    <scope>NUCLEOTIDE SEQUENCE</scope>
    <source>
        <strain evidence="1">GVMAG-M-3300023184-135</strain>
    </source>
</reference>